<organism evidence="2 3">
    <name type="scientific">Prorocentrum cordatum</name>
    <dbReference type="NCBI Taxonomy" id="2364126"/>
    <lineage>
        <taxon>Eukaryota</taxon>
        <taxon>Sar</taxon>
        <taxon>Alveolata</taxon>
        <taxon>Dinophyceae</taxon>
        <taxon>Prorocentrales</taxon>
        <taxon>Prorocentraceae</taxon>
        <taxon>Prorocentrum</taxon>
    </lineage>
</organism>
<proteinExistence type="predicted"/>
<feature type="compositionally biased region" description="Low complexity" evidence="1">
    <location>
        <begin position="114"/>
        <end position="125"/>
    </location>
</feature>
<feature type="compositionally biased region" description="Pro residues" evidence="1">
    <location>
        <begin position="218"/>
        <end position="231"/>
    </location>
</feature>
<sequence>QGLGRAGAPAEAQLAGPWPRDIFCGRGRRPPRAAWRPPARSPSPSPSRSDVEAALDGLRTPPGAAAEGRRPEQEGTPWRPGHAAQGTGSPESASSRGSGLDTPATLLEAPRRLGPAGEAAAGSLAAARDRFKVSVNATARSSEFQRTKLLELDAINNSPTQCKDLAWTSDLSRVPGLPPQSPPWAAAAAQGRDQLHSPVSDDPRAHLDAGRLIVTQPFAPPPGPQKAPPPSTAGRRRGSTASALGPRGLDGGAAPLRLPRVGFFRSSRCCSSSLSSFLNRARASPRGRGLLLGSD</sequence>
<feature type="compositionally biased region" description="Basic and acidic residues" evidence="1">
    <location>
        <begin position="193"/>
        <end position="209"/>
    </location>
</feature>
<evidence type="ECO:0000313" key="2">
    <source>
        <dbReference type="EMBL" id="CAK0828667.1"/>
    </source>
</evidence>
<feature type="region of interest" description="Disordered" evidence="1">
    <location>
        <begin position="275"/>
        <end position="295"/>
    </location>
</feature>
<dbReference type="Proteomes" id="UP001189429">
    <property type="component" value="Unassembled WGS sequence"/>
</dbReference>
<feature type="region of interest" description="Disordered" evidence="1">
    <location>
        <begin position="173"/>
        <end position="256"/>
    </location>
</feature>
<name>A0ABN9S9T1_9DINO</name>
<feature type="non-terminal residue" evidence="2">
    <location>
        <position position="1"/>
    </location>
</feature>
<evidence type="ECO:0000313" key="3">
    <source>
        <dbReference type="Proteomes" id="UP001189429"/>
    </source>
</evidence>
<feature type="region of interest" description="Disordered" evidence="1">
    <location>
        <begin position="1"/>
        <end position="125"/>
    </location>
</feature>
<gene>
    <name evidence="2" type="ORF">PCOR1329_LOCUS27835</name>
</gene>
<accession>A0ABN9S9T1</accession>
<keyword evidence="3" id="KW-1185">Reference proteome</keyword>
<protein>
    <submittedName>
        <fullName evidence="2">Uncharacterized protein</fullName>
    </submittedName>
</protein>
<feature type="compositionally biased region" description="Low complexity" evidence="1">
    <location>
        <begin position="275"/>
        <end position="284"/>
    </location>
</feature>
<reference evidence="2" key="1">
    <citation type="submission" date="2023-10" db="EMBL/GenBank/DDBJ databases">
        <authorList>
            <person name="Chen Y."/>
            <person name="Shah S."/>
            <person name="Dougan E. K."/>
            <person name="Thang M."/>
            <person name="Chan C."/>
        </authorList>
    </citation>
    <scope>NUCLEOTIDE SEQUENCE [LARGE SCALE GENOMIC DNA]</scope>
</reference>
<dbReference type="EMBL" id="CAUYUJ010010140">
    <property type="protein sequence ID" value="CAK0828667.1"/>
    <property type="molecule type" value="Genomic_DNA"/>
</dbReference>
<evidence type="ECO:0000256" key="1">
    <source>
        <dbReference type="SAM" id="MobiDB-lite"/>
    </source>
</evidence>
<comment type="caution">
    <text evidence="2">The sequence shown here is derived from an EMBL/GenBank/DDBJ whole genome shotgun (WGS) entry which is preliminary data.</text>
</comment>
<feature type="compositionally biased region" description="Polar residues" evidence="1">
    <location>
        <begin position="86"/>
        <end position="97"/>
    </location>
</feature>
<feature type="non-terminal residue" evidence="2">
    <location>
        <position position="295"/>
    </location>
</feature>